<evidence type="ECO:0000313" key="3">
    <source>
        <dbReference type="Proteomes" id="UP000263012"/>
    </source>
</evidence>
<feature type="transmembrane region" description="Helical" evidence="1">
    <location>
        <begin position="12"/>
        <end position="33"/>
    </location>
</feature>
<reference evidence="3" key="1">
    <citation type="submission" date="2017-11" db="EMBL/GenBank/DDBJ databases">
        <title>Phenotypic and genomic properties of facultatively anaerobic sulfur-reducing natronoarchaea from hypersaline soda lakes.</title>
        <authorList>
            <person name="Sorokin D.Y."/>
            <person name="Kublanov I.V."/>
            <person name="Roman P."/>
            <person name="Sinninghe Damste J.S."/>
            <person name="Golyshin P.N."/>
            <person name="Rojo D."/>
            <person name="Ciordia S."/>
            <person name="Mena M.D.C."/>
            <person name="Ferrer M."/>
            <person name="Messina E."/>
            <person name="Smedile F."/>
            <person name="La Spada G."/>
            <person name="La Cono V."/>
            <person name="Yakimov M.M."/>
        </authorList>
    </citation>
    <scope>NUCLEOTIDE SEQUENCE [LARGE SCALE GENOMIC DNA]</scope>
    <source>
        <strain evidence="3">AArc-Sl</strain>
    </source>
</reference>
<evidence type="ECO:0008006" key="4">
    <source>
        <dbReference type="Google" id="ProtNLM"/>
    </source>
</evidence>
<keyword evidence="1" id="KW-0472">Membrane</keyword>
<accession>A0A343TMR6</accession>
<dbReference type="OrthoDB" id="251973at2157"/>
<proteinExistence type="predicted"/>
<dbReference type="PROSITE" id="PS51318">
    <property type="entry name" value="TAT"/>
    <property type="match status" value="1"/>
</dbReference>
<keyword evidence="1" id="KW-0812">Transmembrane</keyword>
<sequence length="342" mass="37831">MSDKGYSRRQILGAIAGVGVTGVTAGFATRAYFHDREIFTGNRFQAGALSLELAGAGVEDEDSVTDFPTESDFENGDTVSVTFPELEPGDEGVFSTAYRLCENPGRVWVRTHLIGAEETELENYLDVRFASRPDCEPRPEGEKDILFEGTLGDFHGTYSGGKLLECRYLGKIEHDEDTGEFYFDDEDEGAVTSQDPPVFEFTPDGEDSVTIELTNVKTNDDREVIEFDYEVTDGPGVCEVTTVGGGDPPGPKRKYYVYEGCRSVDYGLTPPDHDKTDGVYGLSHVEFYACGGCHGCPPGCLDLEWVFDDDPPEELLDDTLELQLEFRAIQCRHQTEPNNPWS</sequence>
<dbReference type="Proteomes" id="UP000263012">
    <property type="component" value="Chromosome"/>
</dbReference>
<dbReference type="AlphaFoldDB" id="A0A343TMR6"/>
<keyword evidence="1" id="KW-1133">Transmembrane helix</keyword>
<gene>
    <name evidence="2" type="ORF">AArcSl_2773</name>
</gene>
<evidence type="ECO:0000256" key="1">
    <source>
        <dbReference type="SAM" id="Phobius"/>
    </source>
</evidence>
<name>A0A343TMR6_9EURY</name>
<evidence type="ECO:0000313" key="2">
    <source>
        <dbReference type="EMBL" id="AUX10388.1"/>
    </source>
</evidence>
<protein>
    <recommendedName>
        <fullName evidence="4">SipW-cognate class signal peptide</fullName>
    </recommendedName>
</protein>
<dbReference type="RefSeq" id="WP_119820576.1">
    <property type="nucleotide sequence ID" value="NZ_CP025066.1"/>
</dbReference>
<organism evidence="2 3">
    <name type="scientific">Halalkaliarchaeum desulfuricum</name>
    <dbReference type="NCBI Taxonomy" id="2055893"/>
    <lineage>
        <taxon>Archaea</taxon>
        <taxon>Methanobacteriati</taxon>
        <taxon>Methanobacteriota</taxon>
        <taxon>Stenosarchaea group</taxon>
        <taxon>Halobacteria</taxon>
        <taxon>Halobacteriales</taxon>
        <taxon>Haloferacaceae</taxon>
        <taxon>Halalkaliarchaeum</taxon>
    </lineage>
</organism>
<keyword evidence="3" id="KW-1185">Reference proteome</keyword>
<dbReference type="EMBL" id="CP025066">
    <property type="protein sequence ID" value="AUX10388.1"/>
    <property type="molecule type" value="Genomic_DNA"/>
</dbReference>
<dbReference type="GeneID" id="37879130"/>
<dbReference type="InterPro" id="IPR006311">
    <property type="entry name" value="TAT_signal"/>
</dbReference>
<dbReference type="KEGG" id="hdf:AArcSl_2773"/>